<dbReference type="InterPro" id="IPR003646">
    <property type="entry name" value="SH3-like_bac-type"/>
</dbReference>
<feature type="transmembrane region" description="Helical" evidence="1">
    <location>
        <begin position="95"/>
        <end position="118"/>
    </location>
</feature>
<feature type="domain" description="SH3b" evidence="2">
    <location>
        <begin position="317"/>
        <end position="393"/>
    </location>
</feature>
<gene>
    <name evidence="3" type="ORF">SJI18_01315</name>
</gene>
<accession>A0ABU7UI63</accession>
<dbReference type="Gene3D" id="2.30.30.40">
    <property type="entry name" value="SH3 Domains"/>
    <property type="match status" value="1"/>
</dbReference>
<sequence length="393" mass="43752">MGNQEENDEENDEAIKKQFDKLTKQFKGISGMSASMTPLMGVSSVLAGMQNNVGSQFKDIGRVSAIMSASMTPLMGVSSVLAGMQNNVGSQFKDIGRVSAIMSASMTPLMGVSAVLANMQNNVGSQFKDIGRVSAIMSASMTPLMGVSAVLANMQNKWGNQFKDIGRVSALMTSVSCVSTVLADMQNKWSSQFKDIDISNIKINEDGTIFMDDAIDEINDCINSDTPLEEKFIKIYEGIKFQHPLVVFIIVMLLINPLYQCYLDYAKGVIRTSIESVKGKVEIQSNKNKVIKDIKKEVIKQSDINYRHDINAKKALSEYGFVNAESLNIRISNSVNARIIYNLKRVQVVRILNENKNNVKNKYKNKSWTLIEFTDENICVKGWVFTRYLSTFN</sequence>
<keyword evidence="4" id="KW-1185">Reference proteome</keyword>
<evidence type="ECO:0000259" key="2">
    <source>
        <dbReference type="PROSITE" id="PS51781"/>
    </source>
</evidence>
<organism evidence="3 4">
    <name type="scientific">Clostridium frigoriphilum</name>
    <dbReference type="NCBI Taxonomy" id="443253"/>
    <lineage>
        <taxon>Bacteria</taxon>
        <taxon>Bacillati</taxon>
        <taxon>Bacillota</taxon>
        <taxon>Clostridia</taxon>
        <taxon>Eubacteriales</taxon>
        <taxon>Clostridiaceae</taxon>
        <taxon>Clostridium</taxon>
    </lineage>
</organism>
<evidence type="ECO:0000313" key="4">
    <source>
        <dbReference type="Proteomes" id="UP001498469"/>
    </source>
</evidence>
<feature type="transmembrane region" description="Helical" evidence="1">
    <location>
        <begin position="60"/>
        <end position="83"/>
    </location>
</feature>
<dbReference type="PROSITE" id="PS51781">
    <property type="entry name" value="SH3B"/>
    <property type="match status" value="1"/>
</dbReference>
<evidence type="ECO:0000256" key="1">
    <source>
        <dbReference type="SAM" id="Phobius"/>
    </source>
</evidence>
<feature type="transmembrane region" description="Helical" evidence="1">
    <location>
        <begin position="165"/>
        <end position="183"/>
    </location>
</feature>
<dbReference type="Proteomes" id="UP001498469">
    <property type="component" value="Unassembled WGS sequence"/>
</dbReference>
<dbReference type="RefSeq" id="WP_331701138.1">
    <property type="nucleotide sequence ID" value="NZ_JAZHFS010000001.1"/>
</dbReference>
<keyword evidence="1" id="KW-0812">Transmembrane</keyword>
<keyword evidence="1" id="KW-0472">Membrane</keyword>
<keyword evidence="1" id="KW-1133">Transmembrane helix</keyword>
<dbReference type="EMBL" id="JAZHFS010000001">
    <property type="protein sequence ID" value="MEF2110941.1"/>
    <property type="molecule type" value="Genomic_DNA"/>
</dbReference>
<protein>
    <recommendedName>
        <fullName evidence="2">SH3b domain-containing protein</fullName>
    </recommendedName>
</protein>
<evidence type="ECO:0000313" key="3">
    <source>
        <dbReference type="EMBL" id="MEF2110941.1"/>
    </source>
</evidence>
<feature type="transmembrane region" description="Helical" evidence="1">
    <location>
        <begin position="241"/>
        <end position="259"/>
    </location>
</feature>
<proteinExistence type="predicted"/>
<comment type="caution">
    <text evidence="3">The sequence shown here is derived from an EMBL/GenBank/DDBJ whole genome shotgun (WGS) entry which is preliminary data.</text>
</comment>
<feature type="transmembrane region" description="Helical" evidence="1">
    <location>
        <begin position="29"/>
        <end position="48"/>
    </location>
</feature>
<name>A0ABU7UI63_9CLOT</name>
<feature type="transmembrane region" description="Helical" evidence="1">
    <location>
        <begin position="130"/>
        <end position="153"/>
    </location>
</feature>
<reference evidence="3 4" key="1">
    <citation type="submission" date="2023-11" db="EMBL/GenBank/DDBJ databases">
        <title>Draft genome sequence of a psychrophilic Clostridium strain from permafrost water brine.</title>
        <authorList>
            <person name="Shcherbakova V.A."/>
            <person name="Trubitsyn V.E."/>
            <person name="Zakharyuk A.G."/>
        </authorList>
    </citation>
    <scope>NUCLEOTIDE SEQUENCE [LARGE SCALE GENOMIC DNA]</scope>
    <source>
        <strain evidence="3 4">14F</strain>
    </source>
</reference>